<evidence type="ECO:0000313" key="2">
    <source>
        <dbReference type="EMBL" id="CAB1429569.1"/>
    </source>
</evidence>
<feature type="region of interest" description="Disordered" evidence="1">
    <location>
        <begin position="310"/>
        <end position="333"/>
    </location>
</feature>
<name>A0A9N7UFZ3_PLEPL</name>
<evidence type="ECO:0000256" key="1">
    <source>
        <dbReference type="SAM" id="MobiDB-lite"/>
    </source>
</evidence>
<gene>
    <name evidence="2" type="ORF">PLEPLA_LOCUS17547</name>
</gene>
<organism evidence="2 3">
    <name type="scientific">Pleuronectes platessa</name>
    <name type="common">European plaice</name>
    <dbReference type="NCBI Taxonomy" id="8262"/>
    <lineage>
        <taxon>Eukaryota</taxon>
        <taxon>Metazoa</taxon>
        <taxon>Chordata</taxon>
        <taxon>Craniata</taxon>
        <taxon>Vertebrata</taxon>
        <taxon>Euteleostomi</taxon>
        <taxon>Actinopterygii</taxon>
        <taxon>Neopterygii</taxon>
        <taxon>Teleostei</taxon>
        <taxon>Neoteleostei</taxon>
        <taxon>Acanthomorphata</taxon>
        <taxon>Carangaria</taxon>
        <taxon>Pleuronectiformes</taxon>
        <taxon>Pleuronectoidei</taxon>
        <taxon>Pleuronectidae</taxon>
        <taxon>Pleuronectes</taxon>
    </lineage>
</organism>
<evidence type="ECO:0000313" key="3">
    <source>
        <dbReference type="Proteomes" id="UP001153269"/>
    </source>
</evidence>
<sequence length="333" mass="37007">MVRSPELSDVTDRANCSAEMTERRRRRRRRRRTGAGIKQTVTYAKSGDGGREGGRAEKMEGGRHRVEAMVHRDSCHASNHQHVHLRLHRCCRMTTTDTVEKMLENQHNAGDIWQQVSVLIIIAPWACSGDQSPTRGAFGSVGEVLEAAWPRCAPSFPLHRVPGTACTTVMPSLTTRLPAQPTPCLNRAGGCRVMPNTHMQEGPRLHAPTYTRLGEADSCCGLKNEISCLLTGTHAAVWNYPGPSVPASIRWPRYNQGRGNSPRSPSLSACLPSWGMLGHLDDWAQREEPHPTSGRRLRQYGRDDSLVEKALRSSQSRKEKIHGHHDGGRQVML</sequence>
<dbReference type="EMBL" id="CADEAL010001150">
    <property type="protein sequence ID" value="CAB1429569.1"/>
    <property type="molecule type" value="Genomic_DNA"/>
</dbReference>
<accession>A0A9N7UFZ3</accession>
<feature type="region of interest" description="Disordered" evidence="1">
    <location>
        <begin position="285"/>
        <end position="304"/>
    </location>
</feature>
<protein>
    <submittedName>
        <fullName evidence="2">Uncharacterized protein</fullName>
    </submittedName>
</protein>
<proteinExistence type="predicted"/>
<comment type="caution">
    <text evidence="2">The sequence shown here is derived from an EMBL/GenBank/DDBJ whole genome shotgun (WGS) entry which is preliminary data.</text>
</comment>
<feature type="compositionally biased region" description="Basic and acidic residues" evidence="1">
    <location>
        <begin position="324"/>
        <end position="333"/>
    </location>
</feature>
<dbReference type="AlphaFoldDB" id="A0A9N7UFZ3"/>
<reference evidence="2" key="1">
    <citation type="submission" date="2020-03" db="EMBL/GenBank/DDBJ databases">
        <authorList>
            <person name="Weist P."/>
        </authorList>
    </citation>
    <scope>NUCLEOTIDE SEQUENCE</scope>
</reference>
<dbReference type="Proteomes" id="UP001153269">
    <property type="component" value="Unassembled WGS sequence"/>
</dbReference>
<feature type="region of interest" description="Disordered" evidence="1">
    <location>
        <begin position="1"/>
        <end position="36"/>
    </location>
</feature>
<feature type="compositionally biased region" description="Basic residues" evidence="1">
    <location>
        <begin position="23"/>
        <end position="33"/>
    </location>
</feature>
<keyword evidence="3" id="KW-1185">Reference proteome</keyword>